<accession>G8R175</accession>
<dbReference type="EMBL" id="CP003156">
    <property type="protein sequence ID" value="AEV32790.1"/>
    <property type="molecule type" value="Genomic_DNA"/>
</dbReference>
<dbReference type="KEGG" id="oho:Oweho_1810"/>
<organism evidence="2 3">
    <name type="scientific">Owenweeksia hongkongensis (strain DSM 17368 / CIP 108786 / JCM 12287 / NRRL B-23963 / UST20020801)</name>
    <dbReference type="NCBI Taxonomy" id="926562"/>
    <lineage>
        <taxon>Bacteria</taxon>
        <taxon>Pseudomonadati</taxon>
        <taxon>Bacteroidota</taxon>
        <taxon>Flavobacteriia</taxon>
        <taxon>Flavobacteriales</taxon>
        <taxon>Owenweeksiaceae</taxon>
        <taxon>Owenweeksia</taxon>
    </lineage>
</organism>
<dbReference type="eggNOG" id="COG0382">
    <property type="taxonomic scope" value="Bacteria"/>
</dbReference>
<keyword evidence="3" id="KW-1185">Reference proteome</keyword>
<feature type="transmembrane region" description="Helical" evidence="1">
    <location>
        <begin position="258"/>
        <end position="279"/>
    </location>
</feature>
<name>G8R175_OWEHD</name>
<feature type="transmembrane region" description="Helical" evidence="1">
    <location>
        <begin position="7"/>
        <end position="24"/>
    </location>
</feature>
<evidence type="ECO:0000256" key="1">
    <source>
        <dbReference type="SAM" id="Phobius"/>
    </source>
</evidence>
<gene>
    <name evidence="2" type="ordered locus">Oweho_1810</name>
</gene>
<evidence type="ECO:0000313" key="3">
    <source>
        <dbReference type="Proteomes" id="UP000005631"/>
    </source>
</evidence>
<dbReference type="Proteomes" id="UP000005631">
    <property type="component" value="Chromosome"/>
</dbReference>
<feature type="transmembrane region" description="Helical" evidence="1">
    <location>
        <begin position="97"/>
        <end position="115"/>
    </location>
</feature>
<dbReference type="AlphaFoldDB" id="G8R175"/>
<evidence type="ECO:0008006" key="4">
    <source>
        <dbReference type="Google" id="ProtNLM"/>
    </source>
</evidence>
<feature type="transmembrane region" description="Helical" evidence="1">
    <location>
        <begin position="30"/>
        <end position="49"/>
    </location>
</feature>
<feature type="transmembrane region" description="Helical" evidence="1">
    <location>
        <begin position="135"/>
        <end position="153"/>
    </location>
</feature>
<feature type="transmembrane region" description="Helical" evidence="1">
    <location>
        <begin position="165"/>
        <end position="185"/>
    </location>
</feature>
<evidence type="ECO:0000313" key="2">
    <source>
        <dbReference type="EMBL" id="AEV32790.1"/>
    </source>
</evidence>
<feature type="transmembrane region" description="Helical" evidence="1">
    <location>
        <begin position="229"/>
        <end position="246"/>
    </location>
</feature>
<feature type="transmembrane region" description="Helical" evidence="1">
    <location>
        <begin position="206"/>
        <end position="223"/>
    </location>
</feature>
<reference evidence="2 3" key="1">
    <citation type="journal article" date="2012" name="Stand. Genomic Sci.">
        <title>Genome sequence of the orange-pigmented seawater bacterium Owenweeksia hongkongensis type strain (UST20020801(T)).</title>
        <authorList>
            <person name="Riedel T."/>
            <person name="Held B."/>
            <person name="Nolan M."/>
            <person name="Lucas S."/>
            <person name="Lapidus A."/>
            <person name="Tice H."/>
            <person name="Del Rio T.G."/>
            <person name="Cheng J.F."/>
            <person name="Han C."/>
            <person name="Tapia R."/>
            <person name="Goodwin L.A."/>
            <person name="Pitluck S."/>
            <person name="Liolios K."/>
            <person name="Mavromatis K."/>
            <person name="Pagani I."/>
            <person name="Ivanova N."/>
            <person name="Mikhailova N."/>
            <person name="Pati A."/>
            <person name="Chen A."/>
            <person name="Palaniappan K."/>
            <person name="Rohde M."/>
            <person name="Tindall B.J."/>
            <person name="Detter J.C."/>
            <person name="Goker M."/>
            <person name="Woyke T."/>
            <person name="Bristow J."/>
            <person name="Eisen J.A."/>
            <person name="Markowitz V."/>
            <person name="Hugenholtz P."/>
            <person name="Klenk H.P."/>
            <person name="Kyrpides N.C."/>
        </authorList>
    </citation>
    <scope>NUCLEOTIDE SEQUENCE</scope>
    <source>
        <strain evidence="3">DSM 17368 / JCM 12287 / NRRL B-23963</strain>
    </source>
</reference>
<keyword evidence="1" id="KW-1133">Transmembrane helix</keyword>
<sequence>MAKYVVYSNLWVGIAVGAFSLFTMSSFSSINIGFILMVIFSTAFTYNYMRFVQIRGYDLRSELSFKAWVAGHRSEVLLFMLVFGALTGLAFIEIFSVELILLMILPGIISATYPLSFKNPFSSFTSLRTAPGLKMFLISATWSYVTVIVPTVLYDTLSLESVLEFLMRTLLILALVIPFDIRDVPYDDALMKTIPQVIGRDQARQLSMLFILLYQVWLLVRLFVFGDPVFYTIALLVGLEIGYWLVRYSHREHSELYFSFWIEGVPIFCGVLLMVGSLVF</sequence>
<keyword evidence="1" id="KW-0472">Membrane</keyword>
<feature type="transmembrane region" description="Helical" evidence="1">
    <location>
        <begin position="70"/>
        <end position="91"/>
    </location>
</feature>
<protein>
    <recommendedName>
        <fullName evidence="4">UbiA prenyltransferase family protein</fullName>
    </recommendedName>
</protein>
<dbReference type="STRING" id="926562.Oweho_1810"/>
<dbReference type="RefSeq" id="WP_014202146.1">
    <property type="nucleotide sequence ID" value="NC_016599.1"/>
</dbReference>
<keyword evidence="1" id="KW-0812">Transmembrane</keyword>
<dbReference type="OrthoDB" id="1467772at2"/>
<proteinExistence type="predicted"/>
<dbReference type="HOGENOM" id="CLU_081813_1_0_10"/>